<feature type="region of interest" description="Disordered" evidence="1">
    <location>
        <begin position="1"/>
        <end position="54"/>
    </location>
</feature>
<evidence type="ECO:0000256" key="1">
    <source>
        <dbReference type="SAM" id="MobiDB-lite"/>
    </source>
</evidence>
<comment type="caution">
    <text evidence="2">The sequence shown here is derived from an EMBL/GenBank/DDBJ whole genome shotgun (WGS) entry which is preliminary data.</text>
</comment>
<feature type="compositionally biased region" description="Acidic residues" evidence="1">
    <location>
        <begin position="1"/>
        <end position="33"/>
    </location>
</feature>
<dbReference type="Proteomes" id="UP000324800">
    <property type="component" value="Unassembled WGS sequence"/>
</dbReference>
<organism evidence="2 3">
    <name type="scientific">Streblomastix strix</name>
    <dbReference type="NCBI Taxonomy" id="222440"/>
    <lineage>
        <taxon>Eukaryota</taxon>
        <taxon>Metamonada</taxon>
        <taxon>Preaxostyla</taxon>
        <taxon>Oxymonadida</taxon>
        <taxon>Streblomastigidae</taxon>
        <taxon>Streblomastix</taxon>
    </lineage>
</organism>
<accession>A0A5J4U6Y9</accession>
<evidence type="ECO:0000313" key="2">
    <source>
        <dbReference type="EMBL" id="KAA6366606.1"/>
    </source>
</evidence>
<gene>
    <name evidence="2" type="ORF">EZS28_037867</name>
</gene>
<name>A0A5J4U6Y9_9EUKA</name>
<reference evidence="2 3" key="1">
    <citation type="submission" date="2019-03" db="EMBL/GenBank/DDBJ databases">
        <title>Single cell metagenomics reveals metabolic interactions within the superorganism composed of flagellate Streblomastix strix and complex community of Bacteroidetes bacteria on its surface.</title>
        <authorList>
            <person name="Treitli S.C."/>
            <person name="Kolisko M."/>
            <person name="Husnik F."/>
            <person name="Keeling P."/>
            <person name="Hampl V."/>
        </authorList>
    </citation>
    <scope>NUCLEOTIDE SEQUENCE [LARGE SCALE GENOMIC DNA]</scope>
    <source>
        <strain evidence="2">ST1C</strain>
    </source>
</reference>
<sequence>MSDIDDQEEENGDDYMEEEEIDQEFKDDEDYEFKEDNPDSYDYNDNKDPDDIKGLYKDDDCRSYQCPNTIHPFSTMVERTSKILLYMNSSLLLSFNAND</sequence>
<protein>
    <submittedName>
        <fullName evidence="2">Uncharacterized protein</fullName>
    </submittedName>
</protein>
<dbReference type="EMBL" id="SNRW01019195">
    <property type="protein sequence ID" value="KAA6366606.1"/>
    <property type="molecule type" value="Genomic_DNA"/>
</dbReference>
<feature type="compositionally biased region" description="Basic and acidic residues" evidence="1">
    <location>
        <begin position="44"/>
        <end position="54"/>
    </location>
</feature>
<evidence type="ECO:0000313" key="3">
    <source>
        <dbReference type="Proteomes" id="UP000324800"/>
    </source>
</evidence>
<proteinExistence type="predicted"/>
<dbReference type="AlphaFoldDB" id="A0A5J4U6Y9"/>